<dbReference type="AlphaFoldDB" id="A0A510US97"/>
<name>A0A510US97_9CELL</name>
<evidence type="ECO:0000313" key="2">
    <source>
        <dbReference type="EMBL" id="GEK17469.1"/>
    </source>
</evidence>
<accession>A0A510US97</accession>
<sequence length="273" mass="28855">MSTTARHPAALTWHREGGTGEPAVVLPGGPCRGVEYLEGLAGLADDRSLVVLHPRGAPTNSAPSRGWWTDADDVVALADHLGLASVDVVAHSAGTRLALALVARHPARVRSLLLVTPSASWLTGTPSDADELLLARHDDVAAAALDAMAAPAPADEAEFQRQRELVAAGSYARWTEREQRHARVGEQSLAAVTAWFQGVPDDAAEQVLAAQPPPTLVVAGAQDALSGRAPVTAYAAALSAPVAWIPDCGHYPWVEQPEVFRAIAAEWLRRRRA</sequence>
<dbReference type="GO" id="GO:0016787">
    <property type="term" value="F:hydrolase activity"/>
    <property type="evidence" value="ECO:0007669"/>
    <property type="project" value="UniProtKB-KW"/>
</dbReference>
<organism evidence="2 3">
    <name type="scientific">Cellulomonas persica</name>
    <dbReference type="NCBI Taxonomy" id="76861"/>
    <lineage>
        <taxon>Bacteria</taxon>
        <taxon>Bacillati</taxon>
        <taxon>Actinomycetota</taxon>
        <taxon>Actinomycetes</taxon>
        <taxon>Micrococcales</taxon>
        <taxon>Cellulomonadaceae</taxon>
        <taxon>Cellulomonas</taxon>
    </lineage>
</organism>
<dbReference type="PANTHER" id="PTHR43194:SF2">
    <property type="entry name" value="PEROXISOMAL MEMBRANE PROTEIN LPX1"/>
    <property type="match status" value="1"/>
</dbReference>
<dbReference type="EMBL" id="BJUA01000005">
    <property type="protein sequence ID" value="GEK17469.1"/>
    <property type="molecule type" value="Genomic_DNA"/>
</dbReference>
<protein>
    <submittedName>
        <fullName evidence="2">Hydrolase</fullName>
    </submittedName>
</protein>
<dbReference type="Pfam" id="PF00561">
    <property type="entry name" value="Abhydrolase_1"/>
    <property type="match status" value="1"/>
</dbReference>
<dbReference type="Gene3D" id="3.40.50.1820">
    <property type="entry name" value="alpha/beta hydrolase"/>
    <property type="match status" value="1"/>
</dbReference>
<evidence type="ECO:0000313" key="3">
    <source>
        <dbReference type="Proteomes" id="UP000321386"/>
    </source>
</evidence>
<evidence type="ECO:0000259" key="1">
    <source>
        <dbReference type="Pfam" id="PF00561"/>
    </source>
</evidence>
<dbReference type="OrthoDB" id="9796770at2"/>
<feature type="domain" description="AB hydrolase-1" evidence="1">
    <location>
        <begin position="24"/>
        <end position="252"/>
    </location>
</feature>
<dbReference type="RefSeq" id="WP_146805751.1">
    <property type="nucleotide sequence ID" value="NZ_BJUA01000005.1"/>
</dbReference>
<keyword evidence="2" id="KW-0378">Hydrolase</keyword>
<dbReference type="InterPro" id="IPR000073">
    <property type="entry name" value="AB_hydrolase_1"/>
</dbReference>
<dbReference type="InterPro" id="IPR029058">
    <property type="entry name" value="AB_hydrolase_fold"/>
</dbReference>
<proteinExistence type="predicted"/>
<gene>
    <name evidence="2" type="ORF">CPE01_12020</name>
</gene>
<reference evidence="2 3" key="1">
    <citation type="submission" date="2019-07" db="EMBL/GenBank/DDBJ databases">
        <title>Whole genome shotgun sequence of Cellulomonas persica NBRC 101101.</title>
        <authorList>
            <person name="Hosoyama A."/>
            <person name="Uohara A."/>
            <person name="Ohji S."/>
            <person name="Ichikawa N."/>
        </authorList>
    </citation>
    <scope>NUCLEOTIDE SEQUENCE [LARGE SCALE GENOMIC DNA]</scope>
    <source>
        <strain evidence="2 3">NBRC 101101</strain>
    </source>
</reference>
<comment type="caution">
    <text evidence="2">The sequence shown here is derived from an EMBL/GenBank/DDBJ whole genome shotgun (WGS) entry which is preliminary data.</text>
</comment>
<dbReference type="InterPro" id="IPR050228">
    <property type="entry name" value="Carboxylesterase_BioH"/>
</dbReference>
<keyword evidence="3" id="KW-1185">Reference proteome</keyword>
<dbReference type="SUPFAM" id="SSF53474">
    <property type="entry name" value="alpha/beta-Hydrolases"/>
    <property type="match status" value="1"/>
</dbReference>
<dbReference type="Proteomes" id="UP000321386">
    <property type="component" value="Unassembled WGS sequence"/>
</dbReference>
<dbReference type="PANTHER" id="PTHR43194">
    <property type="entry name" value="HYDROLASE ALPHA/BETA FOLD FAMILY"/>
    <property type="match status" value="1"/>
</dbReference>